<keyword evidence="3" id="KW-1185">Reference proteome</keyword>
<accession>A0ABU1S8T2</accession>
<name>A0ABU1S8T2_9MICO</name>
<organism evidence="2 3">
    <name type="scientific">Microbacterium resistens</name>
    <dbReference type="NCBI Taxonomy" id="156977"/>
    <lineage>
        <taxon>Bacteria</taxon>
        <taxon>Bacillati</taxon>
        <taxon>Actinomycetota</taxon>
        <taxon>Actinomycetes</taxon>
        <taxon>Micrococcales</taxon>
        <taxon>Microbacteriaceae</taxon>
        <taxon>Microbacterium</taxon>
    </lineage>
</organism>
<comment type="caution">
    <text evidence="2">The sequence shown here is derived from an EMBL/GenBank/DDBJ whole genome shotgun (WGS) entry which is preliminary data.</text>
</comment>
<gene>
    <name evidence="2" type="ORF">J2Y69_000615</name>
</gene>
<dbReference type="RefSeq" id="WP_310017421.1">
    <property type="nucleotide sequence ID" value="NZ_JAVDUM010000002.1"/>
</dbReference>
<evidence type="ECO:0000313" key="2">
    <source>
        <dbReference type="EMBL" id="MDR6866030.1"/>
    </source>
</evidence>
<keyword evidence="1" id="KW-0812">Transmembrane</keyword>
<dbReference type="Proteomes" id="UP001259347">
    <property type="component" value="Unassembled WGS sequence"/>
</dbReference>
<dbReference type="EMBL" id="JAVDUM010000002">
    <property type="protein sequence ID" value="MDR6866030.1"/>
    <property type="molecule type" value="Genomic_DNA"/>
</dbReference>
<evidence type="ECO:0000313" key="3">
    <source>
        <dbReference type="Proteomes" id="UP001259347"/>
    </source>
</evidence>
<keyword evidence="1" id="KW-0472">Membrane</keyword>
<protein>
    <submittedName>
        <fullName evidence="2">Spore protein YtfJ</fullName>
    </submittedName>
</protein>
<sequence length="111" mass="11268">MPHIALELGKNAASLGVKSAYGETQEVDGAHFTPVALTMSGFGGGGIDAAGASGDASGGGGGGFAIPLGVYVRREEGLRFEPNFVSLLAVAIPFVWVAGRAIARIIRVLKK</sequence>
<proteinExistence type="predicted"/>
<keyword evidence="1" id="KW-1133">Transmembrane helix</keyword>
<feature type="transmembrane region" description="Helical" evidence="1">
    <location>
        <begin position="84"/>
        <end position="103"/>
    </location>
</feature>
<evidence type="ECO:0000256" key="1">
    <source>
        <dbReference type="SAM" id="Phobius"/>
    </source>
</evidence>
<reference evidence="2 3" key="1">
    <citation type="submission" date="2023-07" db="EMBL/GenBank/DDBJ databases">
        <title>Sorghum-associated microbial communities from plants grown in Nebraska, USA.</title>
        <authorList>
            <person name="Schachtman D."/>
        </authorList>
    </citation>
    <scope>NUCLEOTIDE SEQUENCE [LARGE SCALE GENOMIC DNA]</scope>
    <source>
        <strain evidence="2 3">2980</strain>
    </source>
</reference>